<keyword evidence="2" id="KW-0964">Secreted</keyword>
<evidence type="ECO:0000256" key="2">
    <source>
        <dbReference type="ARBA" id="ARBA00022525"/>
    </source>
</evidence>
<evidence type="ECO:0000256" key="4">
    <source>
        <dbReference type="ARBA" id="ARBA00022729"/>
    </source>
</evidence>
<keyword evidence="5" id="KW-0378">Hydrolase</keyword>
<evidence type="ECO:0000256" key="3">
    <source>
        <dbReference type="ARBA" id="ARBA00022651"/>
    </source>
</evidence>
<organism evidence="9 10">
    <name type="scientific">Corynebacterium hylobatis</name>
    <dbReference type="NCBI Taxonomy" id="1859290"/>
    <lineage>
        <taxon>Bacteria</taxon>
        <taxon>Bacillati</taxon>
        <taxon>Actinomycetota</taxon>
        <taxon>Actinomycetes</taxon>
        <taxon>Mycobacteriales</taxon>
        <taxon>Corynebacteriaceae</taxon>
        <taxon>Corynebacterium</taxon>
    </lineage>
</organism>
<dbReference type="InterPro" id="IPR043595">
    <property type="entry name" value="FaeB/C/D"/>
</dbReference>
<dbReference type="SUPFAM" id="SSF53474">
    <property type="entry name" value="alpha/beta-Hydrolases"/>
    <property type="match status" value="1"/>
</dbReference>
<dbReference type="InterPro" id="IPR000801">
    <property type="entry name" value="Esterase-like"/>
</dbReference>
<keyword evidence="10" id="KW-1185">Reference proteome</keyword>
<evidence type="ECO:0000256" key="6">
    <source>
        <dbReference type="ARBA" id="ARBA00023277"/>
    </source>
</evidence>
<keyword evidence="7" id="KW-0624">Polysaccharide degradation</keyword>
<dbReference type="InterPro" id="IPR029058">
    <property type="entry name" value="AB_hydrolase_fold"/>
</dbReference>
<evidence type="ECO:0000313" key="10">
    <source>
        <dbReference type="Proteomes" id="UP000274907"/>
    </source>
</evidence>
<keyword evidence="3" id="KW-0858">Xylan degradation</keyword>
<dbReference type="PANTHER" id="PTHR38050:SF2">
    <property type="entry name" value="FERULOYL ESTERASE C-RELATED"/>
    <property type="match status" value="1"/>
</dbReference>
<dbReference type="PANTHER" id="PTHR38050">
    <property type="match status" value="1"/>
</dbReference>
<keyword evidence="4 8" id="KW-0732">Signal</keyword>
<comment type="caution">
    <text evidence="9">The sequence shown here is derived from an EMBL/GenBank/DDBJ whole genome shotgun (WGS) entry which is preliminary data.</text>
</comment>
<proteinExistence type="predicted"/>
<dbReference type="GO" id="GO:0005576">
    <property type="term" value="C:extracellular region"/>
    <property type="evidence" value="ECO:0007669"/>
    <property type="project" value="UniProtKB-SubCell"/>
</dbReference>
<sequence>MLLLLVSVIQTKTLRRALGTMLALILSLGTLAPAPAAAQSSLPGGFALPGGSSGGDATFPLAVGGRDVLVSLPPNYNPAIAHPVLLVFGGLGASAEEVSRTLGLRANSGAIIAYARGVGNAWAGAPYSQTTMDADVSYARGIVDAIAAQHPVDRGRIYAIGHSNGGAFALNLACRAPELLAGVVSVSGMFYTAADQGCWGGNVPVMLIHSTNDDVAVYGGGVRHGAPFLSVDEMFQRWGTRNGCQLQPVHLAAGGGRTHRAWTGCRAQTELVISPSAGHPWPGHAPAVARDFLARQNR</sequence>
<dbReference type="Gene3D" id="3.40.50.1820">
    <property type="entry name" value="alpha/beta hydrolase"/>
    <property type="match status" value="1"/>
</dbReference>
<evidence type="ECO:0000256" key="8">
    <source>
        <dbReference type="SAM" id="SignalP"/>
    </source>
</evidence>
<gene>
    <name evidence="9" type="ORF">EAH68_00630</name>
</gene>
<dbReference type="GO" id="GO:0045493">
    <property type="term" value="P:xylan catabolic process"/>
    <property type="evidence" value="ECO:0007669"/>
    <property type="project" value="UniProtKB-KW"/>
</dbReference>
<protein>
    <recommendedName>
        <fullName evidence="11">Polyhydroxybutyrate depolymerase</fullName>
    </recommendedName>
</protein>
<dbReference type="EMBL" id="RXHJ01000001">
    <property type="protein sequence ID" value="RSZ66092.1"/>
    <property type="molecule type" value="Genomic_DNA"/>
</dbReference>
<accession>A0A430I2W7</accession>
<dbReference type="OrthoDB" id="9767239at2"/>
<feature type="chain" id="PRO_5039025126" description="Polyhydroxybutyrate depolymerase" evidence="8">
    <location>
        <begin position="33"/>
        <end position="298"/>
    </location>
</feature>
<dbReference type="Pfam" id="PF00756">
    <property type="entry name" value="Esterase"/>
    <property type="match status" value="1"/>
</dbReference>
<evidence type="ECO:0000256" key="1">
    <source>
        <dbReference type="ARBA" id="ARBA00004613"/>
    </source>
</evidence>
<dbReference type="Proteomes" id="UP000274907">
    <property type="component" value="Unassembled WGS sequence"/>
</dbReference>
<reference evidence="9 10" key="1">
    <citation type="submission" date="2018-12" db="EMBL/GenBank/DDBJ databases">
        <title>YIM 101343 draft genome.</title>
        <authorList>
            <person name="Chen X."/>
        </authorList>
    </citation>
    <scope>NUCLEOTIDE SEQUENCE [LARGE SCALE GENOMIC DNA]</scope>
    <source>
        <strain evidence="9 10">YIM 101343</strain>
    </source>
</reference>
<dbReference type="GO" id="GO:0030600">
    <property type="term" value="F:feruloyl esterase activity"/>
    <property type="evidence" value="ECO:0007669"/>
    <property type="project" value="InterPro"/>
</dbReference>
<evidence type="ECO:0008006" key="11">
    <source>
        <dbReference type="Google" id="ProtNLM"/>
    </source>
</evidence>
<feature type="signal peptide" evidence="8">
    <location>
        <begin position="1"/>
        <end position="32"/>
    </location>
</feature>
<dbReference type="AlphaFoldDB" id="A0A430I2W7"/>
<comment type="subcellular location">
    <subcellularLocation>
        <location evidence="1">Secreted</location>
    </subcellularLocation>
</comment>
<evidence type="ECO:0000256" key="7">
    <source>
        <dbReference type="ARBA" id="ARBA00023326"/>
    </source>
</evidence>
<evidence type="ECO:0000256" key="5">
    <source>
        <dbReference type="ARBA" id="ARBA00022801"/>
    </source>
</evidence>
<keyword evidence="6" id="KW-0119">Carbohydrate metabolism</keyword>
<evidence type="ECO:0000313" key="9">
    <source>
        <dbReference type="EMBL" id="RSZ66092.1"/>
    </source>
</evidence>
<name>A0A430I2W7_9CORY</name>